<comment type="caution">
    <text evidence="9">The sequence shown here is derived from an EMBL/GenBank/DDBJ whole genome shotgun (WGS) entry which is preliminary data.</text>
</comment>
<dbReference type="PANTHER" id="PTHR35007">
    <property type="entry name" value="INTEGRAL MEMBRANE PROTEIN-RELATED"/>
    <property type="match status" value="1"/>
</dbReference>
<dbReference type="Pfam" id="PF00482">
    <property type="entry name" value="T2SSF"/>
    <property type="match status" value="1"/>
</dbReference>
<dbReference type="EMBL" id="JACXYU010000004">
    <property type="protein sequence ID" value="MBD3932092.1"/>
    <property type="molecule type" value="Genomic_DNA"/>
</dbReference>
<dbReference type="AlphaFoldDB" id="A0A927F0G1"/>
<dbReference type="InterPro" id="IPR018076">
    <property type="entry name" value="T2SS_GspF_dom"/>
</dbReference>
<gene>
    <name evidence="9" type="ORF">IF129_11070</name>
</gene>
<evidence type="ECO:0000256" key="5">
    <source>
        <dbReference type="ARBA" id="ARBA00023136"/>
    </source>
</evidence>
<reference evidence="9" key="1">
    <citation type="submission" date="2020-09" db="EMBL/GenBank/DDBJ databases">
        <title>Secondary metabolite and genome analysis of marine Streptomyces chumphonensis KK1-2T.</title>
        <authorList>
            <person name="Phongsopitanun W."/>
            <person name="Kanchanasin P."/>
            <person name="Pittayakhajonwut P."/>
            <person name="Suwanborirux K."/>
            <person name="Tanasupawat S."/>
        </authorList>
    </citation>
    <scope>NUCLEOTIDE SEQUENCE</scope>
    <source>
        <strain evidence="9">KK1-2</strain>
    </source>
</reference>
<feature type="compositionally biased region" description="Basic residues" evidence="6">
    <location>
        <begin position="56"/>
        <end position="72"/>
    </location>
</feature>
<dbReference type="GO" id="GO:0005886">
    <property type="term" value="C:plasma membrane"/>
    <property type="evidence" value="ECO:0007669"/>
    <property type="project" value="UniProtKB-SubCell"/>
</dbReference>
<sequence>MNGDVVHSLWTAALPGAVAVLTLAPPAVSAVSARRRAMGVRRRLAASLGTGGTSARSRRWCPRAGPRRRTRRPARHAALAAGSGALVLLALGGVGGALAAACVAFGAGRWLRTRTTRAEQAAHRAREHEVAEQLPLTAELLAACLAAGSAPTAAARAVGECVGGPLGRQLGRTCAELRLGADPPAAWAGLARLSGAAALARCLERAHRSGAPAVAHVARLAEECRASRARTAQARARRAGVLVTGPLALCFLPAFLLAGVAPVVVGLGRALL</sequence>
<evidence type="ECO:0000256" key="4">
    <source>
        <dbReference type="ARBA" id="ARBA00022989"/>
    </source>
</evidence>
<name>A0A927F0G1_9ACTN</name>
<evidence type="ECO:0000256" key="6">
    <source>
        <dbReference type="SAM" id="MobiDB-lite"/>
    </source>
</evidence>
<evidence type="ECO:0000313" key="9">
    <source>
        <dbReference type="EMBL" id="MBD3932092.1"/>
    </source>
</evidence>
<evidence type="ECO:0000256" key="1">
    <source>
        <dbReference type="ARBA" id="ARBA00004651"/>
    </source>
</evidence>
<dbReference type="RefSeq" id="WP_191209389.1">
    <property type="nucleotide sequence ID" value="NZ_BAABKL010000050.1"/>
</dbReference>
<evidence type="ECO:0000259" key="8">
    <source>
        <dbReference type="Pfam" id="PF00482"/>
    </source>
</evidence>
<keyword evidence="10" id="KW-1185">Reference proteome</keyword>
<feature type="transmembrane region" description="Helical" evidence="7">
    <location>
        <begin position="239"/>
        <end position="265"/>
    </location>
</feature>
<evidence type="ECO:0000256" key="2">
    <source>
        <dbReference type="ARBA" id="ARBA00022475"/>
    </source>
</evidence>
<comment type="subcellular location">
    <subcellularLocation>
        <location evidence="1">Cell membrane</location>
        <topology evidence="1">Multi-pass membrane protein</topology>
    </subcellularLocation>
</comment>
<protein>
    <submittedName>
        <fullName evidence="9">Type II secretion system F family protein</fullName>
    </submittedName>
</protein>
<evidence type="ECO:0000313" key="10">
    <source>
        <dbReference type="Proteomes" id="UP000632289"/>
    </source>
</evidence>
<feature type="domain" description="Type II secretion system protein GspF" evidence="8">
    <location>
        <begin position="139"/>
        <end position="259"/>
    </location>
</feature>
<dbReference type="Proteomes" id="UP000632289">
    <property type="component" value="Unassembled WGS sequence"/>
</dbReference>
<dbReference type="PANTHER" id="PTHR35007:SF3">
    <property type="entry name" value="POSSIBLE CONSERVED ALANINE RICH MEMBRANE PROTEIN"/>
    <property type="match status" value="1"/>
</dbReference>
<organism evidence="9 10">
    <name type="scientific">Streptomyces chumphonensis</name>
    <dbReference type="NCBI Taxonomy" id="1214925"/>
    <lineage>
        <taxon>Bacteria</taxon>
        <taxon>Bacillati</taxon>
        <taxon>Actinomycetota</taxon>
        <taxon>Actinomycetes</taxon>
        <taxon>Kitasatosporales</taxon>
        <taxon>Streptomycetaceae</taxon>
        <taxon>Streptomyces</taxon>
    </lineage>
</organism>
<feature type="transmembrane region" description="Helical" evidence="7">
    <location>
        <begin position="77"/>
        <end position="107"/>
    </location>
</feature>
<feature type="transmembrane region" description="Helical" evidence="7">
    <location>
        <begin position="12"/>
        <end position="33"/>
    </location>
</feature>
<keyword evidence="5 7" id="KW-0472">Membrane</keyword>
<keyword evidence="4 7" id="KW-1133">Transmembrane helix</keyword>
<evidence type="ECO:0000256" key="7">
    <source>
        <dbReference type="SAM" id="Phobius"/>
    </source>
</evidence>
<keyword evidence="3 7" id="KW-0812">Transmembrane</keyword>
<keyword evidence="2" id="KW-1003">Cell membrane</keyword>
<feature type="region of interest" description="Disordered" evidence="6">
    <location>
        <begin position="51"/>
        <end position="72"/>
    </location>
</feature>
<proteinExistence type="predicted"/>
<accession>A0A927F0G1</accession>
<evidence type="ECO:0000256" key="3">
    <source>
        <dbReference type="ARBA" id="ARBA00022692"/>
    </source>
</evidence>